<reference evidence="2" key="1">
    <citation type="submission" date="2016-10" db="EMBL/GenBank/DDBJ databases">
        <authorList>
            <person name="de Groot N.N."/>
        </authorList>
    </citation>
    <scope>NUCLEOTIDE SEQUENCE</scope>
</reference>
<keyword evidence="1" id="KW-1133">Transmembrane helix</keyword>
<evidence type="ECO:0008006" key="3">
    <source>
        <dbReference type="Google" id="ProtNLM"/>
    </source>
</evidence>
<accession>A0A1W1CEN2</accession>
<evidence type="ECO:0000313" key="2">
    <source>
        <dbReference type="EMBL" id="SFV64298.1"/>
    </source>
</evidence>
<organism evidence="2">
    <name type="scientific">hydrothermal vent metagenome</name>
    <dbReference type="NCBI Taxonomy" id="652676"/>
    <lineage>
        <taxon>unclassified sequences</taxon>
        <taxon>metagenomes</taxon>
        <taxon>ecological metagenomes</taxon>
    </lineage>
</organism>
<keyword evidence="1" id="KW-0812">Transmembrane</keyword>
<keyword evidence="1" id="KW-0472">Membrane</keyword>
<protein>
    <recommendedName>
        <fullName evidence="3">Double Cache domain-containing protein</fullName>
    </recommendedName>
</protein>
<dbReference type="EMBL" id="FPHE01000131">
    <property type="protein sequence ID" value="SFV64298.1"/>
    <property type="molecule type" value="Genomic_DNA"/>
</dbReference>
<sequence>MKHISKLYLTIIFSILFLLSISIIFFAKNSQRDKHQELSSYLIRDFQKALDFENADLLSFSLALSEDGALKNALTSNNEQKAFEILSSITKRFRKYTHIKTLRLQVLDRDFFIFAQSWGQGSVGMPMWWFRDDLEKLKHNKEPKVGMETGRMLTFKATIPLRSGKECIGYLEVIKFVDEFAQKLHQSGIELFALMETKYLKQASLMRDFPFLNRYIIVNQNFNKKLKKHASFIDWKELNSLGYFYKEGMLFVLEPMYNGEREEIGKYLIVLPKETVNRYEKSYQDISLVTRLSDSDLYRVVKSWKEESSMHKIEQNSIDSWKIGEIQ</sequence>
<feature type="transmembrane region" description="Helical" evidence="1">
    <location>
        <begin position="7"/>
        <end position="27"/>
    </location>
</feature>
<dbReference type="AlphaFoldDB" id="A0A1W1CEN2"/>
<proteinExistence type="predicted"/>
<evidence type="ECO:0000256" key="1">
    <source>
        <dbReference type="SAM" id="Phobius"/>
    </source>
</evidence>
<name>A0A1W1CEN2_9ZZZZ</name>
<gene>
    <name evidence="2" type="ORF">MNB_SV-12-822</name>
</gene>